<dbReference type="ExpressionAtlas" id="A0A3L6DXS4">
    <property type="expression patterns" value="baseline and differential"/>
</dbReference>
<dbReference type="Proteomes" id="UP000251960">
    <property type="component" value="Chromosome 7"/>
</dbReference>
<accession>A0A3L6DXS4</accession>
<dbReference type="Pfam" id="PF00931">
    <property type="entry name" value="NB-ARC"/>
    <property type="match status" value="1"/>
</dbReference>
<dbReference type="GO" id="GO:0043531">
    <property type="term" value="F:ADP binding"/>
    <property type="evidence" value="ECO:0007669"/>
    <property type="project" value="InterPro"/>
</dbReference>
<dbReference type="Gene3D" id="3.40.50.300">
    <property type="entry name" value="P-loop containing nucleotide triphosphate hydrolases"/>
    <property type="match status" value="1"/>
</dbReference>
<dbReference type="OMA" id="KDPYFFS"/>
<dbReference type="InterPro" id="IPR027417">
    <property type="entry name" value="P-loop_NTPase"/>
</dbReference>
<protein>
    <submittedName>
        <fullName evidence="2">Putative disease resistance protein RGA3</fullName>
    </submittedName>
</protein>
<dbReference type="PANTHER" id="PTHR33377:SF92">
    <property type="entry name" value="NB-ARC DOMAIN-CONTAINING PROTEIN"/>
    <property type="match status" value="1"/>
</dbReference>
<gene>
    <name evidence="2" type="primary">RGA3_4</name>
    <name evidence="2" type="ORF">Zm00014a_009656</name>
</gene>
<organism evidence="2 3">
    <name type="scientific">Zea mays</name>
    <name type="common">Maize</name>
    <dbReference type="NCBI Taxonomy" id="4577"/>
    <lineage>
        <taxon>Eukaryota</taxon>
        <taxon>Viridiplantae</taxon>
        <taxon>Streptophyta</taxon>
        <taxon>Embryophyta</taxon>
        <taxon>Tracheophyta</taxon>
        <taxon>Spermatophyta</taxon>
        <taxon>Magnoliopsida</taxon>
        <taxon>Liliopsida</taxon>
        <taxon>Poales</taxon>
        <taxon>Poaceae</taxon>
        <taxon>PACMAD clade</taxon>
        <taxon>Panicoideae</taxon>
        <taxon>Andropogonodae</taxon>
        <taxon>Andropogoneae</taxon>
        <taxon>Tripsacinae</taxon>
        <taxon>Zea</taxon>
    </lineage>
</organism>
<dbReference type="SUPFAM" id="SSF52540">
    <property type="entry name" value="P-loop containing nucleoside triphosphate hydrolases"/>
    <property type="match status" value="1"/>
</dbReference>
<feature type="domain" description="NB-ARC" evidence="1">
    <location>
        <begin position="188"/>
        <end position="329"/>
    </location>
</feature>
<proteinExistence type="predicted"/>
<evidence type="ECO:0000313" key="3">
    <source>
        <dbReference type="Proteomes" id="UP000251960"/>
    </source>
</evidence>
<dbReference type="AlphaFoldDB" id="A0A3L6DXS4"/>
<sequence>MESFLSVALGELVTRSINFIINKFSKPPTLAMEESLQRTLLRAQVIDEEAMGRHIPNQAMIQQLGMLRDAMHRGSYALDAFRYKPHYGEDDSVQVVSGFMSLSKLPFAKDPYFFSRTAQSREQLQEALDRLGSMIVDLNELVMFLASYPRLHRQPYSMHILLGNCMFGRQVEAELVINFLLHTQPHSSEELEVLPIIGPCRVGKSTLVAHVCKDERVQDHFSEILWLNDLAFTDDERAFRQGYAMEHQNQVSNWNKDKRSLVVIELSGNLHEDAWNRFYLACKRSFCSGSKIVVTSSSDRAAKFGTAQALALKHLSHEAYWYFFKTLAFGSMDPETHPRLAQVAMEIARTQNRSINAAYIICYLMRNNFNIHFWCKVLRFFRVFVQKHVSRFGTHPYDLLNQNRPIRISRMGTASEYFTIHRQYHCSSQEEVPKIRVHDVVYGSMKTCRKFEVLSWRSPIPPYYSYANTYEIQERRTTSAKRKRSTEDGVTFC</sequence>
<dbReference type="PANTHER" id="PTHR33377">
    <property type="entry name" value="OS10G0134700 PROTEIN-RELATED"/>
    <property type="match status" value="1"/>
</dbReference>
<evidence type="ECO:0000259" key="1">
    <source>
        <dbReference type="Pfam" id="PF00931"/>
    </source>
</evidence>
<dbReference type="InterPro" id="IPR002182">
    <property type="entry name" value="NB-ARC"/>
</dbReference>
<reference evidence="2 3" key="1">
    <citation type="journal article" date="2018" name="Nat. Genet.">
        <title>Extensive intraspecific gene order and gene structural variations between Mo17 and other maize genomes.</title>
        <authorList>
            <person name="Sun S."/>
            <person name="Zhou Y."/>
            <person name="Chen J."/>
            <person name="Shi J."/>
            <person name="Zhao H."/>
            <person name="Zhao H."/>
            <person name="Song W."/>
            <person name="Zhang M."/>
            <person name="Cui Y."/>
            <person name="Dong X."/>
            <person name="Liu H."/>
            <person name="Ma X."/>
            <person name="Jiao Y."/>
            <person name="Wang B."/>
            <person name="Wei X."/>
            <person name="Stein J.C."/>
            <person name="Glaubitz J.C."/>
            <person name="Lu F."/>
            <person name="Yu G."/>
            <person name="Liang C."/>
            <person name="Fengler K."/>
            <person name="Li B."/>
            <person name="Rafalski A."/>
            <person name="Schnable P.S."/>
            <person name="Ware D.H."/>
            <person name="Buckler E.S."/>
            <person name="Lai J."/>
        </authorList>
    </citation>
    <scope>NUCLEOTIDE SEQUENCE [LARGE SCALE GENOMIC DNA]</scope>
    <source>
        <strain evidence="3">cv. Missouri 17</strain>
        <tissue evidence="2">Seedling</tissue>
    </source>
</reference>
<evidence type="ECO:0000313" key="2">
    <source>
        <dbReference type="EMBL" id="PWZ13118.1"/>
    </source>
</evidence>
<name>A0A3L6DXS4_MAIZE</name>
<dbReference type="OrthoDB" id="648973at2759"/>
<dbReference type="EMBL" id="NCVQ01000008">
    <property type="protein sequence ID" value="PWZ13118.1"/>
    <property type="molecule type" value="Genomic_DNA"/>
</dbReference>
<comment type="caution">
    <text evidence="2">The sequence shown here is derived from an EMBL/GenBank/DDBJ whole genome shotgun (WGS) entry which is preliminary data.</text>
</comment>